<gene>
    <name evidence="5" type="ORF">F4Y42_03265</name>
</gene>
<dbReference type="PRINTS" id="PR00990">
    <property type="entry name" value="RIBOKINASE"/>
</dbReference>
<accession>A0A6B0YSK4</accession>
<dbReference type="InterPro" id="IPR050306">
    <property type="entry name" value="PfkB_Carbo_kinase"/>
</dbReference>
<dbReference type="EMBL" id="VXRG01000034">
    <property type="protein sequence ID" value="MXY92448.1"/>
    <property type="molecule type" value="Genomic_DNA"/>
</dbReference>
<evidence type="ECO:0000313" key="5">
    <source>
        <dbReference type="EMBL" id="MXY92448.1"/>
    </source>
</evidence>
<dbReference type="Gene3D" id="3.40.1190.20">
    <property type="match status" value="1"/>
</dbReference>
<dbReference type="PANTHER" id="PTHR43085:SF57">
    <property type="entry name" value="CARBOHYDRATE KINASE PFKB DOMAIN-CONTAINING PROTEIN"/>
    <property type="match status" value="1"/>
</dbReference>
<dbReference type="SUPFAM" id="SSF53613">
    <property type="entry name" value="Ribokinase-like"/>
    <property type="match status" value="1"/>
</dbReference>
<evidence type="ECO:0000259" key="4">
    <source>
        <dbReference type="Pfam" id="PF00294"/>
    </source>
</evidence>
<evidence type="ECO:0000256" key="2">
    <source>
        <dbReference type="ARBA" id="ARBA00022679"/>
    </source>
</evidence>
<dbReference type="GO" id="GO:0016301">
    <property type="term" value="F:kinase activity"/>
    <property type="evidence" value="ECO:0007669"/>
    <property type="project" value="UniProtKB-KW"/>
</dbReference>
<sequence>MSSPEWGTAGRDGTARQHDLIVVGVTCTEEIIGVDSLPALDSHREIEIRGRWQSVGGNGLNVAVHAARLGADVALISKIPIDIWPEVSGVLKRSGVDGSLLVPEYVSPAPYVLLVADDQGEYGVFVSDRAGLAFNPADVAHVTGMAARHVHFDGFSLGALNLESQIQSAQFLLELASSSGAALSIDLNRAICDNQPERVREIVPQADILFANGYEALAVTGAASVEEAARTLISWDLPMVVVKNGSEGLICATRRRLDCLSAIEVPVVDSIGAGDGVVAGTLWGLLRGLDLHEAARIGAAVAALVCTGHGSQGAEFEKADVDRLCEEV</sequence>
<evidence type="ECO:0000256" key="3">
    <source>
        <dbReference type="ARBA" id="ARBA00022777"/>
    </source>
</evidence>
<keyword evidence="3" id="KW-0418">Kinase</keyword>
<comment type="similarity">
    <text evidence="1">Belongs to the carbohydrate kinase PfkB family.</text>
</comment>
<reference evidence="5" key="1">
    <citation type="submission" date="2019-09" db="EMBL/GenBank/DDBJ databases">
        <title>Characterisation of the sponge microbiome using genome-centric metagenomics.</title>
        <authorList>
            <person name="Engelberts J.P."/>
            <person name="Robbins S.J."/>
            <person name="De Goeij J.M."/>
            <person name="Aranda M."/>
            <person name="Bell S.C."/>
            <person name="Webster N.S."/>
        </authorList>
    </citation>
    <scope>NUCLEOTIDE SEQUENCE</scope>
    <source>
        <strain evidence="5">SB0664_bin_27</strain>
    </source>
</reference>
<dbReference type="InterPro" id="IPR011611">
    <property type="entry name" value="PfkB_dom"/>
</dbReference>
<evidence type="ECO:0000256" key="1">
    <source>
        <dbReference type="ARBA" id="ARBA00010688"/>
    </source>
</evidence>
<feature type="domain" description="Carbohydrate kinase PfkB" evidence="4">
    <location>
        <begin position="22"/>
        <end position="313"/>
    </location>
</feature>
<protein>
    <recommendedName>
        <fullName evidence="4">Carbohydrate kinase PfkB domain-containing protein</fullName>
    </recommendedName>
</protein>
<dbReference type="InterPro" id="IPR029056">
    <property type="entry name" value="Ribokinase-like"/>
</dbReference>
<comment type="caution">
    <text evidence="5">The sequence shown here is derived from an EMBL/GenBank/DDBJ whole genome shotgun (WGS) entry which is preliminary data.</text>
</comment>
<dbReference type="AlphaFoldDB" id="A0A6B0YSK4"/>
<organism evidence="5">
    <name type="scientific">Caldilineaceae bacterium SB0664_bin_27</name>
    <dbReference type="NCBI Taxonomy" id="2605260"/>
    <lineage>
        <taxon>Bacteria</taxon>
        <taxon>Bacillati</taxon>
        <taxon>Chloroflexota</taxon>
        <taxon>Caldilineae</taxon>
        <taxon>Caldilineales</taxon>
        <taxon>Caldilineaceae</taxon>
    </lineage>
</organism>
<name>A0A6B0YSK4_9CHLR</name>
<keyword evidence="2" id="KW-0808">Transferase</keyword>
<proteinExistence type="inferred from homology"/>
<dbReference type="InterPro" id="IPR002139">
    <property type="entry name" value="Ribo/fructo_kinase"/>
</dbReference>
<dbReference type="Pfam" id="PF00294">
    <property type="entry name" value="PfkB"/>
    <property type="match status" value="1"/>
</dbReference>
<dbReference type="PANTHER" id="PTHR43085">
    <property type="entry name" value="HEXOKINASE FAMILY MEMBER"/>
    <property type="match status" value="1"/>
</dbReference>